<sequence length="387" mass="41705">MRLSQAEPLFSSSVGENADLCLDDPLFLFAVTAPESSRSPPAFAGNKVCGDLLDQLRAYEFDRGPGKGDATEQTLWRRNEVVDALIAVSNDKCGSYSAHLKTFDGQTNSALSVLAILTGGVGGIVQGAEAARILSGSSAMLSGSRTAINESWFSSQTIHVLVAAYEKSRERQLRDITNRQACPMTSYTLMDGFGDAMRYHASCSILTGLAEAAQAIERSDQPGLDTMRRQLADLASIQKQADNLISASFVTNSLSGQLAIDQHNRMSNNLQNLLNRRTTLENDLRAAKDAARATEAARSPAADAAALDAAADADPKAKQIEAQITALKQPIDDAKTDLQEAQTKLQAVVKADEDEQKRRREFSSELTKSDAERAECPYEGSRDKAKG</sequence>
<dbReference type="EMBL" id="QWLV01000001">
    <property type="protein sequence ID" value="RHW18653.1"/>
    <property type="molecule type" value="Genomic_DNA"/>
</dbReference>
<evidence type="ECO:0000256" key="1">
    <source>
        <dbReference type="SAM" id="Coils"/>
    </source>
</evidence>
<organism evidence="3 4">
    <name type="scientific">Sphingomonas gilva</name>
    <dbReference type="NCBI Taxonomy" id="2305907"/>
    <lineage>
        <taxon>Bacteria</taxon>
        <taxon>Pseudomonadati</taxon>
        <taxon>Pseudomonadota</taxon>
        <taxon>Alphaproteobacteria</taxon>
        <taxon>Sphingomonadales</taxon>
        <taxon>Sphingomonadaceae</taxon>
        <taxon>Sphingomonas</taxon>
    </lineage>
</organism>
<reference evidence="3 4" key="1">
    <citation type="submission" date="2018-08" db="EMBL/GenBank/DDBJ databases">
        <title>The multiple taxonomic identification of Sphingomonas gilva.</title>
        <authorList>
            <person name="Zhu D."/>
            <person name="Zheng S."/>
        </authorList>
    </citation>
    <scope>NUCLEOTIDE SEQUENCE [LARGE SCALE GENOMIC DNA]</scope>
    <source>
        <strain evidence="3 4">ZDH117</strain>
    </source>
</reference>
<evidence type="ECO:0000313" key="3">
    <source>
        <dbReference type="EMBL" id="RHW18653.1"/>
    </source>
</evidence>
<keyword evidence="1" id="KW-0175">Coiled coil</keyword>
<proteinExistence type="predicted"/>
<keyword evidence="4" id="KW-1185">Reference proteome</keyword>
<accession>A0A396RW09</accession>
<feature type="coiled-coil region" evidence="1">
    <location>
        <begin position="263"/>
        <end position="297"/>
    </location>
</feature>
<feature type="region of interest" description="Disordered" evidence="2">
    <location>
        <begin position="348"/>
        <end position="387"/>
    </location>
</feature>
<feature type="compositionally biased region" description="Basic and acidic residues" evidence="2">
    <location>
        <begin position="355"/>
        <end position="387"/>
    </location>
</feature>
<gene>
    <name evidence="3" type="ORF">D1610_00315</name>
</gene>
<evidence type="ECO:0000313" key="4">
    <source>
        <dbReference type="Proteomes" id="UP000266693"/>
    </source>
</evidence>
<name>A0A396RW09_9SPHN</name>
<protein>
    <submittedName>
        <fullName evidence="3">Uncharacterized protein</fullName>
    </submittedName>
</protein>
<dbReference type="AlphaFoldDB" id="A0A396RW09"/>
<dbReference type="Proteomes" id="UP000266693">
    <property type="component" value="Unassembled WGS sequence"/>
</dbReference>
<evidence type="ECO:0000256" key="2">
    <source>
        <dbReference type="SAM" id="MobiDB-lite"/>
    </source>
</evidence>
<comment type="caution">
    <text evidence="3">The sequence shown here is derived from an EMBL/GenBank/DDBJ whole genome shotgun (WGS) entry which is preliminary data.</text>
</comment>